<evidence type="ECO:0000313" key="4">
    <source>
        <dbReference type="Proteomes" id="UP000031980"/>
    </source>
</evidence>
<comment type="caution">
    <text evidence="3">The sequence shown here is derived from an EMBL/GenBank/DDBJ whole genome shotgun (WGS) entry which is preliminary data.</text>
</comment>
<dbReference type="AlphaFoldDB" id="A0A0C3RHB1"/>
<name>A0A0C3RHB1_9PORP</name>
<feature type="domain" description="Activator of Hsp90 ATPase homologue 1/2-like C-terminal" evidence="2">
    <location>
        <begin position="15"/>
        <end position="128"/>
    </location>
</feature>
<reference evidence="3 4" key="1">
    <citation type="submission" date="2014-07" db="EMBL/GenBank/DDBJ databases">
        <title>Porphyromonadaceae bacterium OUH 308042 = ATCC BAA-2681 = DSM 28342 draft genome.</title>
        <authorList>
            <person name="Sydenham T.V."/>
            <person name="Hasman H."/>
            <person name="Justensen U.S."/>
        </authorList>
    </citation>
    <scope>NUCLEOTIDE SEQUENCE [LARGE SCALE GENOMIC DNA]</scope>
    <source>
        <strain evidence="3 4">OUH 308042</strain>
    </source>
</reference>
<evidence type="ECO:0000313" key="3">
    <source>
        <dbReference type="EMBL" id="KIO46576.1"/>
    </source>
</evidence>
<organism evidence="3 4">
    <name type="scientific">Sanguibacteroides justesenii</name>
    <dbReference type="NCBI Taxonomy" id="1547597"/>
    <lineage>
        <taxon>Bacteria</taxon>
        <taxon>Pseudomonadati</taxon>
        <taxon>Bacteroidota</taxon>
        <taxon>Bacteroidia</taxon>
        <taxon>Bacteroidales</taxon>
        <taxon>Porphyromonadaceae</taxon>
        <taxon>Sanguibacteroides</taxon>
    </lineage>
</organism>
<dbReference type="Proteomes" id="UP000031980">
    <property type="component" value="Unassembled WGS sequence"/>
</dbReference>
<dbReference type="SUPFAM" id="SSF55961">
    <property type="entry name" value="Bet v1-like"/>
    <property type="match status" value="1"/>
</dbReference>
<dbReference type="Pfam" id="PF08327">
    <property type="entry name" value="AHSA1"/>
    <property type="match status" value="1"/>
</dbReference>
<dbReference type="EMBL" id="JPIU01000025">
    <property type="protein sequence ID" value="KIO46576.1"/>
    <property type="molecule type" value="Genomic_DNA"/>
</dbReference>
<accession>A0A0C3RHB1</accession>
<dbReference type="InterPro" id="IPR013538">
    <property type="entry name" value="ASHA1/2-like_C"/>
</dbReference>
<keyword evidence="4" id="KW-1185">Reference proteome</keyword>
<evidence type="ECO:0000259" key="2">
    <source>
        <dbReference type="Pfam" id="PF08327"/>
    </source>
</evidence>
<comment type="similarity">
    <text evidence="1">Belongs to the AHA1 family.</text>
</comment>
<sequence length="130" mass="15357">MKKFMDFKYTIEIVADPEEVFAALTNPFQIELWSGYPAQMKAEKGFVFSLWEGDICGVNLEIEPYKRVVQEWFFGETENPSVVTIELKKKKETTRVELLHTHIPDEVYDEIVEGWKEYYWGAIKGMLEMY</sequence>
<dbReference type="Gene3D" id="3.30.530.20">
    <property type="match status" value="1"/>
</dbReference>
<gene>
    <name evidence="3" type="ORF">BA92_01505</name>
</gene>
<dbReference type="InterPro" id="IPR023393">
    <property type="entry name" value="START-like_dom_sf"/>
</dbReference>
<proteinExistence type="inferred from homology"/>
<protein>
    <submittedName>
        <fullName evidence="3">ATPase</fullName>
    </submittedName>
</protein>
<evidence type="ECO:0000256" key="1">
    <source>
        <dbReference type="ARBA" id="ARBA00006817"/>
    </source>
</evidence>